<evidence type="ECO:0000313" key="1">
    <source>
        <dbReference type="EMBL" id="KAE8009140.1"/>
    </source>
</evidence>
<gene>
    <name evidence="1" type="ORF">FH972_005593</name>
</gene>
<accession>A0A5N6QS66</accession>
<dbReference type="Proteomes" id="UP000327013">
    <property type="component" value="Chromosome 2"/>
</dbReference>
<name>A0A5N6QS66_9ROSI</name>
<sequence>MALPDPLPTEDLTIKRAGDSLFGTSFCQVRSDEDLDYIICSSCRTQASYMAIICILFLQVAQLSRLVVPPTAHLSLLCASPFQFEE</sequence>
<protein>
    <submittedName>
        <fullName evidence="1">Uncharacterized protein</fullName>
    </submittedName>
</protein>
<reference evidence="1 2" key="1">
    <citation type="submission" date="2019-06" db="EMBL/GenBank/DDBJ databases">
        <title>A chromosomal-level reference genome of Carpinus fangiana (Coryloideae, Betulaceae).</title>
        <authorList>
            <person name="Yang X."/>
            <person name="Wang Z."/>
            <person name="Zhang L."/>
            <person name="Hao G."/>
            <person name="Liu J."/>
            <person name="Yang Y."/>
        </authorList>
    </citation>
    <scope>NUCLEOTIDE SEQUENCE [LARGE SCALE GENOMIC DNA]</scope>
    <source>
        <strain evidence="1">Cfa_2016G</strain>
        <tissue evidence="1">Leaf</tissue>
    </source>
</reference>
<keyword evidence="2" id="KW-1185">Reference proteome</keyword>
<dbReference type="EMBL" id="CM017322">
    <property type="protein sequence ID" value="KAE8009140.1"/>
    <property type="molecule type" value="Genomic_DNA"/>
</dbReference>
<evidence type="ECO:0000313" key="2">
    <source>
        <dbReference type="Proteomes" id="UP000327013"/>
    </source>
</evidence>
<proteinExistence type="predicted"/>
<dbReference type="AlphaFoldDB" id="A0A5N6QS66"/>
<organism evidence="1 2">
    <name type="scientific">Carpinus fangiana</name>
    <dbReference type="NCBI Taxonomy" id="176857"/>
    <lineage>
        <taxon>Eukaryota</taxon>
        <taxon>Viridiplantae</taxon>
        <taxon>Streptophyta</taxon>
        <taxon>Embryophyta</taxon>
        <taxon>Tracheophyta</taxon>
        <taxon>Spermatophyta</taxon>
        <taxon>Magnoliopsida</taxon>
        <taxon>eudicotyledons</taxon>
        <taxon>Gunneridae</taxon>
        <taxon>Pentapetalae</taxon>
        <taxon>rosids</taxon>
        <taxon>fabids</taxon>
        <taxon>Fagales</taxon>
        <taxon>Betulaceae</taxon>
        <taxon>Carpinus</taxon>
    </lineage>
</organism>